<keyword evidence="2" id="KW-1185">Reference proteome</keyword>
<dbReference type="Proteomes" id="UP000434044">
    <property type="component" value="Unassembled WGS sequence"/>
</dbReference>
<organism evidence="1 2">
    <name type="scientific">Allochromatium palmeri</name>
    <dbReference type="NCBI Taxonomy" id="231048"/>
    <lineage>
        <taxon>Bacteria</taxon>
        <taxon>Pseudomonadati</taxon>
        <taxon>Pseudomonadota</taxon>
        <taxon>Gammaproteobacteria</taxon>
        <taxon>Chromatiales</taxon>
        <taxon>Chromatiaceae</taxon>
        <taxon>Allochromatium</taxon>
    </lineage>
</organism>
<evidence type="ECO:0000313" key="1">
    <source>
        <dbReference type="EMBL" id="MTW19885.1"/>
    </source>
</evidence>
<comment type="caution">
    <text evidence="1">The sequence shown here is derived from an EMBL/GenBank/DDBJ whole genome shotgun (WGS) entry which is preliminary data.</text>
</comment>
<protein>
    <submittedName>
        <fullName evidence="1">Uncharacterized protein</fullName>
    </submittedName>
</protein>
<dbReference type="EMBL" id="WNKT01000002">
    <property type="protein sequence ID" value="MTW19885.1"/>
    <property type="molecule type" value="Genomic_DNA"/>
</dbReference>
<evidence type="ECO:0000313" key="2">
    <source>
        <dbReference type="Proteomes" id="UP000434044"/>
    </source>
</evidence>
<name>A0A6N8E6Z1_9GAMM</name>
<reference evidence="1 2" key="1">
    <citation type="submission" date="2019-11" db="EMBL/GenBank/DDBJ databases">
        <title>Whole-genome sequence of the anaerobic purple sulfur bacterium Allochromatium palmeri DSM 15591.</title>
        <authorList>
            <person name="Kyndt J.A."/>
            <person name="Meyer T.E."/>
        </authorList>
    </citation>
    <scope>NUCLEOTIDE SEQUENCE [LARGE SCALE GENOMIC DNA]</scope>
    <source>
        <strain evidence="1 2">DSM 15591</strain>
    </source>
</reference>
<dbReference type="OrthoDB" id="5772557at2"/>
<gene>
    <name evidence="1" type="ORF">GJ668_02120</name>
</gene>
<dbReference type="AlphaFoldDB" id="A0A6N8E6Z1"/>
<accession>A0A6N8E6Z1</accession>
<proteinExistence type="predicted"/>
<dbReference type="RefSeq" id="WP_155448461.1">
    <property type="nucleotide sequence ID" value="NZ_WNKT01000002.1"/>
</dbReference>
<sequence length="76" mass="8417">MRAIELEATVEQHSIRVPDIIRDGTQVRVLLLMDDDPPANTAGDGDDLKRCLAGLTEGLSDEDLRRARDFGRSDPQ</sequence>